<dbReference type="RefSeq" id="WP_246966385.1">
    <property type="nucleotide sequence ID" value="NZ_CP095397.1"/>
</dbReference>
<dbReference type="EMBL" id="JBHSDJ010000016">
    <property type="protein sequence ID" value="MFC4246793.1"/>
    <property type="molecule type" value="Genomic_DNA"/>
</dbReference>
<reference evidence="1 2" key="1">
    <citation type="journal article" date="2014" name="Int. J. Syst. Evol. Microbiol.">
        <title>Complete genome sequence of Corynebacterium casei LMG S-19264T (=DSM 44701T), isolated from a smear-ripened cheese.</title>
        <authorList>
            <consortium name="US DOE Joint Genome Institute (JGI-PGF)"/>
            <person name="Walter F."/>
            <person name="Albersmeier A."/>
            <person name="Kalinowski J."/>
            <person name="Ruckert C."/>
        </authorList>
    </citation>
    <scope>NUCLEOTIDE SEQUENCE [LARGE SCALE GENOMIC DNA]</scope>
    <source>
        <strain evidence="1 2">IBRC-M 10912</strain>
    </source>
</reference>
<organism evidence="1 2">
    <name type="scientific">Natribaculum luteum</name>
    <dbReference type="NCBI Taxonomy" id="1586232"/>
    <lineage>
        <taxon>Archaea</taxon>
        <taxon>Methanobacteriati</taxon>
        <taxon>Methanobacteriota</taxon>
        <taxon>Stenosarchaea group</taxon>
        <taxon>Halobacteria</taxon>
        <taxon>Halobacteriales</taxon>
        <taxon>Natrialbaceae</taxon>
        <taxon>Natribaculum</taxon>
    </lineage>
</organism>
<comment type="caution">
    <text evidence="1">The sequence shown here is derived from an EMBL/GenBank/DDBJ whole genome shotgun (WGS) entry which is preliminary data.</text>
</comment>
<proteinExistence type="predicted"/>
<evidence type="ECO:0000313" key="1">
    <source>
        <dbReference type="EMBL" id="MFC4246793.1"/>
    </source>
</evidence>
<dbReference type="GeneID" id="71854301"/>
<gene>
    <name evidence="1" type="ORF">ACFOZ7_07240</name>
</gene>
<accession>A0ABD5NXX0</accession>
<protein>
    <recommendedName>
        <fullName evidence="3">Intracellular proteinase inhibitor BsuPI domain-containing protein</fullName>
    </recommendedName>
</protein>
<name>A0ABD5NXX0_9EURY</name>
<dbReference type="Proteomes" id="UP001595821">
    <property type="component" value="Unassembled WGS sequence"/>
</dbReference>
<evidence type="ECO:0000313" key="2">
    <source>
        <dbReference type="Proteomes" id="UP001595821"/>
    </source>
</evidence>
<sequence length="169" mass="18998">MFTDRRLPDVKRRTYLVSAGAGVAALAGYTARGTSQRGSQPEYHGEAAVVYGHDDLDLRLRQEAVRLGDTVEFEITNTGRSEIVLGCNNPWAIQTYSDGDWQHVFWTRDRYYQLCVTILEPGRTFVERVTLSESELADDVGADLRPGRHRFLLLGPSPFVAVDFDICDD</sequence>
<evidence type="ECO:0008006" key="3">
    <source>
        <dbReference type="Google" id="ProtNLM"/>
    </source>
</evidence>
<dbReference type="AlphaFoldDB" id="A0ABD5NXX0"/>